<comment type="caution">
    <text evidence="1">The sequence shown here is derived from an EMBL/GenBank/DDBJ whole genome shotgun (WGS) entry which is preliminary data.</text>
</comment>
<dbReference type="RefSeq" id="WP_345113655.1">
    <property type="nucleotide sequence ID" value="NZ_BAABIZ010000001.1"/>
</dbReference>
<name>A0ABP9MWU0_9HYPH</name>
<accession>A0ABP9MWU0</accession>
<dbReference type="EMBL" id="BAABIZ010000001">
    <property type="protein sequence ID" value="GAA5103692.1"/>
    <property type="molecule type" value="Genomic_DNA"/>
</dbReference>
<gene>
    <name evidence="1" type="ORF">GCM10023261_01140</name>
</gene>
<reference evidence="2" key="1">
    <citation type="journal article" date="2019" name="Int. J. Syst. Evol. Microbiol.">
        <title>The Global Catalogue of Microorganisms (GCM) 10K type strain sequencing project: providing services to taxonomists for standard genome sequencing and annotation.</title>
        <authorList>
            <consortium name="The Broad Institute Genomics Platform"/>
            <consortium name="The Broad Institute Genome Sequencing Center for Infectious Disease"/>
            <person name="Wu L."/>
            <person name="Ma J."/>
        </authorList>
    </citation>
    <scope>NUCLEOTIDE SEQUENCE [LARGE SCALE GENOMIC DNA]</scope>
    <source>
        <strain evidence="2">JCM 17712</strain>
    </source>
</reference>
<sequence>MTTISGAAQKDLLLLQKSFTYNKICEYEVRRGAEYKGQAGITASGDLQKLRYDFCTE</sequence>
<keyword evidence="2" id="KW-1185">Reference proteome</keyword>
<evidence type="ECO:0000313" key="2">
    <source>
        <dbReference type="Proteomes" id="UP001500864"/>
    </source>
</evidence>
<dbReference type="Proteomes" id="UP001500864">
    <property type="component" value="Unassembled WGS sequence"/>
</dbReference>
<organism evidence="1 2">
    <name type="scientific">Bartonella jaculi</name>
    <dbReference type="NCBI Taxonomy" id="686226"/>
    <lineage>
        <taxon>Bacteria</taxon>
        <taxon>Pseudomonadati</taxon>
        <taxon>Pseudomonadota</taxon>
        <taxon>Alphaproteobacteria</taxon>
        <taxon>Hyphomicrobiales</taxon>
        <taxon>Bartonellaceae</taxon>
        <taxon>Bartonella</taxon>
    </lineage>
</organism>
<evidence type="ECO:0000313" key="1">
    <source>
        <dbReference type="EMBL" id="GAA5103692.1"/>
    </source>
</evidence>
<proteinExistence type="predicted"/>
<protein>
    <submittedName>
        <fullName evidence="1">Uncharacterized protein</fullName>
    </submittedName>
</protein>